<dbReference type="InterPro" id="IPR028082">
    <property type="entry name" value="Peripla_BP_I"/>
</dbReference>
<organism evidence="6 7">
    <name type="scientific">Parahaliea maris</name>
    <dbReference type="NCBI Taxonomy" id="2716870"/>
    <lineage>
        <taxon>Bacteria</taxon>
        <taxon>Pseudomonadati</taxon>
        <taxon>Pseudomonadota</taxon>
        <taxon>Gammaproteobacteria</taxon>
        <taxon>Cellvibrionales</taxon>
        <taxon>Halieaceae</taxon>
        <taxon>Parahaliea</taxon>
    </lineage>
</organism>
<dbReference type="AlphaFoldDB" id="A0A5C8ZR47"/>
<keyword evidence="3" id="KW-0804">Transcription</keyword>
<dbReference type="SMART" id="SM00354">
    <property type="entry name" value="HTH_LACI"/>
    <property type="match status" value="1"/>
</dbReference>
<dbReference type="SUPFAM" id="SSF53822">
    <property type="entry name" value="Periplasmic binding protein-like I"/>
    <property type="match status" value="1"/>
</dbReference>
<dbReference type="RefSeq" id="WP_148070062.1">
    <property type="nucleotide sequence ID" value="NZ_VRZA01000009.1"/>
</dbReference>
<proteinExistence type="predicted"/>
<feature type="region of interest" description="Disordered" evidence="4">
    <location>
        <begin position="314"/>
        <end position="352"/>
    </location>
</feature>
<dbReference type="InterPro" id="IPR046335">
    <property type="entry name" value="LacI/GalR-like_sensor"/>
</dbReference>
<dbReference type="PANTHER" id="PTHR30146">
    <property type="entry name" value="LACI-RELATED TRANSCRIPTIONAL REPRESSOR"/>
    <property type="match status" value="1"/>
</dbReference>
<dbReference type="PRINTS" id="PR00036">
    <property type="entry name" value="HTHLACI"/>
</dbReference>
<comment type="caution">
    <text evidence="6">The sequence shown here is derived from an EMBL/GenBank/DDBJ whole genome shotgun (WGS) entry which is preliminary data.</text>
</comment>
<dbReference type="InterPro" id="IPR000843">
    <property type="entry name" value="HTH_LacI"/>
</dbReference>
<keyword evidence="2" id="KW-0238">DNA-binding</keyword>
<evidence type="ECO:0000313" key="6">
    <source>
        <dbReference type="EMBL" id="TXS89811.1"/>
    </source>
</evidence>
<dbReference type="GO" id="GO:0000976">
    <property type="term" value="F:transcription cis-regulatory region binding"/>
    <property type="evidence" value="ECO:0007669"/>
    <property type="project" value="TreeGrafter"/>
</dbReference>
<feature type="domain" description="HTH lacI-type" evidence="5">
    <location>
        <begin position="3"/>
        <end position="57"/>
    </location>
</feature>
<evidence type="ECO:0000313" key="7">
    <source>
        <dbReference type="Proteomes" id="UP000321039"/>
    </source>
</evidence>
<dbReference type="Pfam" id="PF13377">
    <property type="entry name" value="Peripla_BP_3"/>
    <property type="match status" value="1"/>
</dbReference>
<dbReference type="CDD" id="cd01392">
    <property type="entry name" value="HTH_LacI"/>
    <property type="match status" value="1"/>
</dbReference>
<evidence type="ECO:0000256" key="2">
    <source>
        <dbReference type="ARBA" id="ARBA00023125"/>
    </source>
</evidence>
<dbReference type="InterPro" id="IPR010982">
    <property type="entry name" value="Lambda_DNA-bd_dom_sf"/>
</dbReference>
<evidence type="ECO:0000256" key="4">
    <source>
        <dbReference type="SAM" id="MobiDB-lite"/>
    </source>
</evidence>
<dbReference type="PROSITE" id="PS00356">
    <property type="entry name" value="HTH_LACI_1"/>
    <property type="match status" value="1"/>
</dbReference>
<reference evidence="6 7" key="1">
    <citation type="submission" date="2019-08" db="EMBL/GenBank/DDBJ databases">
        <title>Parahaliea maris sp. nov., isolated from the surface seawater.</title>
        <authorList>
            <person name="Liu Y."/>
        </authorList>
    </citation>
    <scope>NUCLEOTIDE SEQUENCE [LARGE SCALE GENOMIC DNA]</scope>
    <source>
        <strain evidence="6 7">HSLHS9</strain>
    </source>
</reference>
<dbReference type="EMBL" id="VRZA01000009">
    <property type="protein sequence ID" value="TXS89811.1"/>
    <property type="molecule type" value="Genomic_DNA"/>
</dbReference>
<dbReference type="PROSITE" id="PS50932">
    <property type="entry name" value="HTH_LACI_2"/>
    <property type="match status" value="1"/>
</dbReference>
<name>A0A5C8ZR47_9GAMM</name>
<dbReference type="Gene3D" id="1.10.260.40">
    <property type="entry name" value="lambda repressor-like DNA-binding domains"/>
    <property type="match status" value="1"/>
</dbReference>
<sequence>MKATIKDVAKLAGVSFKTVSRVINREPSVGEELQERVWAAIKELNYQPNISARQLRGAASFIAFIYDNPNSHYVIEMQHGLLAECRAQGYELLIHPLAAGSGDTMADLEQLLSTGHIAGLVLTPPFSENPELIAALRERKLPFVRIVSGSSDPAEPEPCIYVDDYQAAFDITDYLAGLGHRRIAFLGGEDIHRSSVERRHGYLAALAEHGIDEDPALIVPGEFNFDSGADRTRRLLAMQPRPTAIFAANDEIAAGALFSARINQVAVPQELSIVGFEDSPFSRQTWPKLTTAHQPNGDIAGSAASHLIASIRASRNGSAASHQDSPDSDASLPDNGFRPQLVVRDSTCPAPQ</sequence>
<gene>
    <name evidence="6" type="ORF">FV139_18935</name>
</gene>
<dbReference type="Proteomes" id="UP000321039">
    <property type="component" value="Unassembled WGS sequence"/>
</dbReference>
<evidence type="ECO:0000259" key="5">
    <source>
        <dbReference type="PROSITE" id="PS50932"/>
    </source>
</evidence>
<evidence type="ECO:0000256" key="3">
    <source>
        <dbReference type="ARBA" id="ARBA00023163"/>
    </source>
</evidence>
<accession>A0A5C8ZR47</accession>
<dbReference type="SUPFAM" id="SSF47413">
    <property type="entry name" value="lambda repressor-like DNA-binding domains"/>
    <property type="match status" value="1"/>
</dbReference>
<dbReference type="CDD" id="cd01545">
    <property type="entry name" value="PBP1_SalR"/>
    <property type="match status" value="1"/>
</dbReference>
<protein>
    <submittedName>
        <fullName evidence="6">LacI family transcriptional regulator</fullName>
    </submittedName>
</protein>
<feature type="compositionally biased region" description="Polar residues" evidence="4">
    <location>
        <begin position="314"/>
        <end position="323"/>
    </location>
</feature>
<keyword evidence="7" id="KW-1185">Reference proteome</keyword>
<dbReference type="PANTHER" id="PTHR30146:SF153">
    <property type="entry name" value="LACTOSE OPERON REPRESSOR"/>
    <property type="match status" value="1"/>
</dbReference>
<dbReference type="GO" id="GO:0003700">
    <property type="term" value="F:DNA-binding transcription factor activity"/>
    <property type="evidence" value="ECO:0007669"/>
    <property type="project" value="TreeGrafter"/>
</dbReference>
<dbReference type="Gene3D" id="3.40.50.2300">
    <property type="match status" value="2"/>
</dbReference>
<keyword evidence="1" id="KW-0805">Transcription regulation</keyword>
<dbReference type="Pfam" id="PF00356">
    <property type="entry name" value="LacI"/>
    <property type="match status" value="1"/>
</dbReference>
<evidence type="ECO:0000256" key="1">
    <source>
        <dbReference type="ARBA" id="ARBA00023015"/>
    </source>
</evidence>